<comment type="caution">
    <text evidence="2">The sequence shown here is derived from an EMBL/GenBank/DDBJ whole genome shotgun (WGS) entry which is preliminary data.</text>
</comment>
<reference evidence="2" key="1">
    <citation type="journal article" date="2023" name="Science">
        <title>Genome structures resolve the early diversification of teleost fishes.</title>
        <authorList>
            <person name="Parey E."/>
            <person name="Louis A."/>
            <person name="Montfort J."/>
            <person name="Bouchez O."/>
            <person name="Roques C."/>
            <person name="Iampietro C."/>
            <person name="Lluch J."/>
            <person name="Castinel A."/>
            <person name="Donnadieu C."/>
            <person name="Desvignes T."/>
            <person name="Floi Bucao C."/>
            <person name="Jouanno E."/>
            <person name="Wen M."/>
            <person name="Mejri S."/>
            <person name="Dirks R."/>
            <person name="Jansen H."/>
            <person name="Henkel C."/>
            <person name="Chen W.J."/>
            <person name="Zahm M."/>
            <person name="Cabau C."/>
            <person name="Klopp C."/>
            <person name="Thompson A.W."/>
            <person name="Robinson-Rechavi M."/>
            <person name="Braasch I."/>
            <person name="Lecointre G."/>
            <person name="Bobe J."/>
            <person name="Postlethwait J.H."/>
            <person name="Berthelot C."/>
            <person name="Roest Crollius H."/>
            <person name="Guiguen Y."/>
        </authorList>
    </citation>
    <scope>NUCLEOTIDE SEQUENCE</scope>
    <source>
        <strain evidence="2">WJC10195</strain>
    </source>
</reference>
<evidence type="ECO:0000313" key="3">
    <source>
        <dbReference type="Proteomes" id="UP001152622"/>
    </source>
</evidence>
<dbReference type="EMBL" id="JAINUF010000023">
    <property type="protein sequence ID" value="KAJ8333466.1"/>
    <property type="molecule type" value="Genomic_DNA"/>
</dbReference>
<gene>
    <name evidence="2" type="ORF">SKAU_G00414740</name>
</gene>
<protein>
    <submittedName>
        <fullName evidence="2">Uncharacterized protein</fullName>
    </submittedName>
</protein>
<organism evidence="2 3">
    <name type="scientific">Synaphobranchus kaupii</name>
    <name type="common">Kaup's arrowtooth eel</name>
    <dbReference type="NCBI Taxonomy" id="118154"/>
    <lineage>
        <taxon>Eukaryota</taxon>
        <taxon>Metazoa</taxon>
        <taxon>Chordata</taxon>
        <taxon>Craniata</taxon>
        <taxon>Vertebrata</taxon>
        <taxon>Euteleostomi</taxon>
        <taxon>Actinopterygii</taxon>
        <taxon>Neopterygii</taxon>
        <taxon>Teleostei</taxon>
        <taxon>Anguilliformes</taxon>
        <taxon>Synaphobranchidae</taxon>
        <taxon>Synaphobranchus</taxon>
    </lineage>
</organism>
<evidence type="ECO:0000313" key="2">
    <source>
        <dbReference type="EMBL" id="KAJ8333466.1"/>
    </source>
</evidence>
<dbReference type="Proteomes" id="UP001152622">
    <property type="component" value="Chromosome 23"/>
</dbReference>
<feature type="region of interest" description="Disordered" evidence="1">
    <location>
        <begin position="23"/>
        <end position="56"/>
    </location>
</feature>
<sequence>MNLSGGQTLFYTREKLIALREQAADPPRDLPAKIKTRKWGTRAGAIPRPHTWRQPDTNLYLNQRGEMAALQDQREQG</sequence>
<name>A0A9Q1IBE8_SYNKA</name>
<proteinExistence type="predicted"/>
<accession>A0A9Q1IBE8</accession>
<evidence type="ECO:0000256" key="1">
    <source>
        <dbReference type="SAM" id="MobiDB-lite"/>
    </source>
</evidence>
<dbReference type="AlphaFoldDB" id="A0A9Q1IBE8"/>
<feature type="compositionally biased region" description="Basic and acidic residues" evidence="1">
    <location>
        <begin position="23"/>
        <end position="32"/>
    </location>
</feature>
<keyword evidence="3" id="KW-1185">Reference proteome</keyword>